<protein>
    <recommendedName>
        <fullName evidence="1">DUF4218 domain-containing protein</fullName>
    </recommendedName>
</protein>
<keyword evidence="3" id="KW-1185">Reference proteome</keyword>
<dbReference type="InterPro" id="IPR025452">
    <property type="entry name" value="DUF4218"/>
</dbReference>
<dbReference type="PANTHER" id="PTHR48258:SF9">
    <property type="entry name" value="OS01G0348150 PROTEIN"/>
    <property type="match status" value="1"/>
</dbReference>
<reference evidence="2" key="1">
    <citation type="submission" date="2023-03" db="EMBL/GenBank/DDBJ databases">
        <title>Chromosome-scale reference genome and RAD-based genetic map of yellow starthistle (Centaurea solstitialis) reveal putative structural variation and QTLs associated with invader traits.</title>
        <authorList>
            <person name="Reatini B."/>
            <person name="Cang F.A."/>
            <person name="Jiang Q."/>
            <person name="Mckibben M.T.W."/>
            <person name="Barker M.S."/>
            <person name="Rieseberg L.H."/>
            <person name="Dlugosch K.M."/>
        </authorList>
    </citation>
    <scope>NUCLEOTIDE SEQUENCE</scope>
    <source>
        <strain evidence="2">CAN-66</strain>
        <tissue evidence="2">Leaf</tissue>
    </source>
</reference>
<proteinExistence type="predicted"/>
<name>A0AA38SU74_9ASTR</name>
<dbReference type="AlphaFoldDB" id="A0AA38SU74"/>
<dbReference type="EMBL" id="JARYMX010000008">
    <property type="protein sequence ID" value="KAJ9538448.1"/>
    <property type="molecule type" value="Genomic_DNA"/>
</dbReference>
<dbReference type="PANTHER" id="PTHR48258">
    <property type="entry name" value="DUF4218 DOMAIN-CONTAINING PROTEIN-RELATED"/>
    <property type="match status" value="1"/>
</dbReference>
<dbReference type="Proteomes" id="UP001172457">
    <property type="component" value="Chromosome 8"/>
</dbReference>
<comment type="caution">
    <text evidence="2">The sequence shown here is derived from an EMBL/GenBank/DDBJ whole genome shotgun (WGS) entry which is preliminary data.</text>
</comment>
<dbReference type="Pfam" id="PF13960">
    <property type="entry name" value="DUF4218"/>
    <property type="match status" value="1"/>
</dbReference>
<sequence>MVHLISHIIGEIKACGPVFLRYMYLFKRYMGVLKGYVRNQYRPEGSIIKGYASEEVIDFFTDYLNGVKNIDPKDSKWNIVLHGKRHIVGVENVEDEEEYDQFDELPPFLVGIPSSNVDIDNTTYLRSDHNEGL</sequence>
<feature type="domain" description="DUF4218" evidence="1">
    <location>
        <begin position="1"/>
        <end position="69"/>
    </location>
</feature>
<accession>A0AA38SU74</accession>
<organism evidence="2 3">
    <name type="scientific">Centaurea solstitialis</name>
    <name type="common">yellow star-thistle</name>
    <dbReference type="NCBI Taxonomy" id="347529"/>
    <lineage>
        <taxon>Eukaryota</taxon>
        <taxon>Viridiplantae</taxon>
        <taxon>Streptophyta</taxon>
        <taxon>Embryophyta</taxon>
        <taxon>Tracheophyta</taxon>
        <taxon>Spermatophyta</taxon>
        <taxon>Magnoliopsida</taxon>
        <taxon>eudicotyledons</taxon>
        <taxon>Gunneridae</taxon>
        <taxon>Pentapetalae</taxon>
        <taxon>asterids</taxon>
        <taxon>campanulids</taxon>
        <taxon>Asterales</taxon>
        <taxon>Asteraceae</taxon>
        <taxon>Carduoideae</taxon>
        <taxon>Cardueae</taxon>
        <taxon>Centaureinae</taxon>
        <taxon>Centaurea</taxon>
    </lineage>
</organism>
<evidence type="ECO:0000313" key="3">
    <source>
        <dbReference type="Proteomes" id="UP001172457"/>
    </source>
</evidence>
<evidence type="ECO:0000313" key="2">
    <source>
        <dbReference type="EMBL" id="KAJ9538448.1"/>
    </source>
</evidence>
<gene>
    <name evidence="2" type="ORF">OSB04_031181</name>
</gene>
<evidence type="ECO:0000259" key="1">
    <source>
        <dbReference type="Pfam" id="PF13960"/>
    </source>
</evidence>